<reference evidence="1 2" key="1">
    <citation type="journal article" date="2013" name="PLoS Genet.">
        <title>Comparative genome structure, secondary metabolite, and effector coding capacity across Cochliobolus pathogens.</title>
        <authorList>
            <person name="Condon B.J."/>
            <person name="Leng Y."/>
            <person name="Wu D."/>
            <person name="Bushley K.E."/>
            <person name="Ohm R.A."/>
            <person name="Otillar R."/>
            <person name="Martin J."/>
            <person name="Schackwitz W."/>
            <person name="Grimwood J."/>
            <person name="MohdZainudin N."/>
            <person name="Xue C."/>
            <person name="Wang R."/>
            <person name="Manning V.A."/>
            <person name="Dhillon B."/>
            <person name="Tu Z.J."/>
            <person name="Steffenson B.J."/>
            <person name="Salamov A."/>
            <person name="Sun H."/>
            <person name="Lowry S."/>
            <person name="LaButti K."/>
            <person name="Han J."/>
            <person name="Copeland A."/>
            <person name="Lindquist E."/>
            <person name="Barry K."/>
            <person name="Schmutz J."/>
            <person name="Baker S.E."/>
            <person name="Ciuffetti L.M."/>
            <person name="Grigoriev I.V."/>
            <person name="Zhong S."/>
            <person name="Turgeon B.G."/>
        </authorList>
    </citation>
    <scope>NUCLEOTIDE SEQUENCE [LARGE SCALE GENOMIC DNA]</scope>
    <source>
        <strain evidence="1 2">FI3</strain>
    </source>
</reference>
<dbReference type="GeneID" id="26251481"/>
<dbReference type="AlphaFoldDB" id="W7EF27"/>
<evidence type="ECO:0000313" key="1">
    <source>
        <dbReference type="EMBL" id="EUN29148.1"/>
    </source>
</evidence>
<sequence>MAQKLSDSLNRALPDHELAIGALLDDHGISQAVNNDSARHAILQLVNDLSFYLPCDVFAQFFPGRRGEAAHIVDVSFLFKNFEEFLPTRTKDVAETFSDNIIEFISGEAPWQASSGKNRVALVYGNDAGAGQLCKDELECVGRRATIFRYQDSIRYDALLDAVSNFLAGM</sequence>
<dbReference type="EMBL" id="KI968715">
    <property type="protein sequence ID" value="EUN29148.1"/>
    <property type="molecule type" value="Genomic_DNA"/>
</dbReference>
<keyword evidence="2" id="KW-1185">Reference proteome</keyword>
<protein>
    <recommendedName>
        <fullName evidence="3">Carboxylesterase type B domain-containing protein</fullName>
    </recommendedName>
</protein>
<organism evidence="1 2">
    <name type="scientific">Bipolaris victoriae (strain FI3)</name>
    <name type="common">Victoria blight of oats agent</name>
    <name type="synonym">Cochliobolus victoriae</name>
    <dbReference type="NCBI Taxonomy" id="930091"/>
    <lineage>
        <taxon>Eukaryota</taxon>
        <taxon>Fungi</taxon>
        <taxon>Dikarya</taxon>
        <taxon>Ascomycota</taxon>
        <taxon>Pezizomycotina</taxon>
        <taxon>Dothideomycetes</taxon>
        <taxon>Pleosporomycetidae</taxon>
        <taxon>Pleosporales</taxon>
        <taxon>Pleosporineae</taxon>
        <taxon>Pleosporaceae</taxon>
        <taxon>Bipolaris</taxon>
    </lineage>
</organism>
<evidence type="ECO:0008006" key="3">
    <source>
        <dbReference type="Google" id="ProtNLM"/>
    </source>
</evidence>
<gene>
    <name evidence="1" type="ORF">COCVIDRAFT_14300</name>
</gene>
<accession>W7EF27</accession>
<proteinExistence type="predicted"/>
<name>W7EF27_BIPV3</name>
<evidence type="ECO:0000313" key="2">
    <source>
        <dbReference type="Proteomes" id="UP000054337"/>
    </source>
</evidence>
<dbReference type="RefSeq" id="XP_014558627.1">
    <property type="nucleotide sequence ID" value="XM_014703141.1"/>
</dbReference>
<dbReference type="HOGENOM" id="CLU_1570354_0_0_1"/>
<dbReference type="Proteomes" id="UP000054337">
    <property type="component" value="Unassembled WGS sequence"/>
</dbReference>